<dbReference type="InterPro" id="IPR011042">
    <property type="entry name" value="6-blade_b-propeller_TolB-like"/>
</dbReference>
<dbReference type="EMBL" id="JAUQSY010000006">
    <property type="protein sequence ID" value="MDO7875292.1"/>
    <property type="molecule type" value="Genomic_DNA"/>
</dbReference>
<organism evidence="1 2">
    <name type="scientific">Hymenobacter aranciens</name>
    <dbReference type="NCBI Taxonomy" id="3063996"/>
    <lineage>
        <taxon>Bacteria</taxon>
        <taxon>Pseudomonadati</taxon>
        <taxon>Bacteroidota</taxon>
        <taxon>Cytophagia</taxon>
        <taxon>Cytophagales</taxon>
        <taxon>Hymenobacteraceae</taxon>
        <taxon>Hymenobacter</taxon>
    </lineage>
</organism>
<comment type="caution">
    <text evidence="1">The sequence shown here is derived from an EMBL/GenBank/DDBJ whole genome shotgun (WGS) entry which is preliminary data.</text>
</comment>
<dbReference type="Gene3D" id="2.120.10.30">
    <property type="entry name" value="TolB, C-terminal domain"/>
    <property type="match status" value="1"/>
</dbReference>
<sequence length="76" mass="7734">MPGICADAMGTVYVSDALCHNIRRIIPAGAVTTVAGSTTGSPGTPARFNAPTRLAADGAGTLYVPDFGNSTIRVIR</sequence>
<dbReference type="SUPFAM" id="SSF101898">
    <property type="entry name" value="NHL repeat"/>
    <property type="match status" value="1"/>
</dbReference>
<dbReference type="Proteomes" id="UP001176429">
    <property type="component" value="Unassembled WGS sequence"/>
</dbReference>
<keyword evidence="2" id="KW-1185">Reference proteome</keyword>
<accession>A0ABT9BE33</accession>
<reference evidence="1" key="1">
    <citation type="submission" date="2023-07" db="EMBL/GenBank/DDBJ databases">
        <authorList>
            <person name="Kim M.K."/>
        </authorList>
    </citation>
    <scope>NUCLEOTIDE SEQUENCE</scope>
    <source>
        <strain evidence="1">ASUV-10-1</strain>
    </source>
</reference>
<protein>
    <recommendedName>
        <fullName evidence="3">SMP-30/Gluconolactonase/LRE-like region domain-containing protein</fullName>
    </recommendedName>
</protein>
<gene>
    <name evidence="1" type="ORF">Q5H93_11155</name>
</gene>
<dbReference type="RefSeq" id="WP_305006608.1">
    <property type="nucleotide sequence ID" value="NZ_JAUQSY010000006.1"/>
</dbReference>
<evidence type="ECO:0000313" key="1">
    <source>
        <dbReference type="EMBL" id="MDO7875292.1"/>
    </source>
</evidence>
<evidence type="ECO:0000313" key="2">
    <source>
        <dbReference type="Proteomes" id="UP001176429"/>
    </source>
</evidence>
<evidence type="ECO:0008006" key="3">
    <source>
        <dbReference type="Google" id="ProtNLM"/>
    </source>
</evidence>
<name>A0ABT9BE33_9BACT</name>
<proteinExistence type="predicted"/>